<dbReference type="Gene3D" id="3.30.40.10">
    <property type="entry name" value="Zinc/RING finger domain, C3HC4 (zinc finger)"/>
    <property type="match status" value="1"/>
</dbReference>
<dbReference type="Pfam" id="PF13920">
    <property type="entry name" value="zf-C3HC4_3"/>
    <property type="match status" value="1"/>
</dbReference>
<proteinExistence type="predicted"/>
<dbReference type="EnsemblMetazoa" id="XM_031928120">
    <property type="protein sequence ID" value="XP_031783980"/>
    <property type="gene ID" value="LOC116417045"/>
</dbReference>
<dbReference type="GO" id="GO:0005737">
    <property type="term" value="C:cytoplasm"/>
    <property type="evidence" value="ECO:0007669"/>
    <property type="project" value="TreeGrafter"/>
</dbReference>
<dbReference type="KEGG" id="nvi:116417045"/>
<dbReference type="AlphaFoldDB" id="A0A7M7T969"/>
<dbReference type="InterPro" id="IPR050784">
    <property type="entry name" value="IAP"/>
</dbReference>
<accession>A0A7M7T969</accession>
<dbReference type="InParanoid" id="A0A7M7T969"/>
<dbReference type="RefSeq" id="XP_031783980.1">
    <property type="nucleotide sequence ID" value="XM_031928120.1"/>
</dbReference>
<dbReference type="PANTHER" id="PTHR10044:SF139">
    <property type="entry name" value="DEATH-ASSOCIATED INHIBITOR OF APOPTOSIS 2"/>
    <property type="match status" value="1"/>
</dbReference>
<dbReference type="SUPFAM" id="SSF57924">
    <property type="entry name" value="Inhibitor of apoptosis (IAP) repeat"/>
    <property type="match status" value="1"/>
</dbReference>
<dbReference type="GO" id="GO:0051726">
    <property type="term" value="P:regulation of cell cycle"/>
    <property type="evidence" value="ECO:0007669"/>
    <property type="project" value="TreeGrafter"/>
</dbReference>
<evidence type="ECO:0000313" key="2">
    <source>
        <dbReference type="Proteomes" id="UP000002358"/>
    </source>
</evidence>
<organism evidence="1 2">
    <name type="scientific">Nasonia vitripennis</name>
    <name type="common">Parasitic wasp</name>
    <dbReference type="NCBI Taxonomy" id="7425"/>
    <lineage>
        <taxon>Eukaryota</taxon>
        <taxon>Metazoa</taxon>
        <taxon>Ecdysozoa</taxon>
        <taxon>Arthropoda</taxon>
        <taxon>Hexapoda</taxon>
        <taxon>Insecta</taxon>
        <taxon>Pterygota</taxon>
        <taxon>Neoptera</taxon>
        <taxon>Endopterygota</taxon>
        <taxon>Hymenoptera</taxon>
        <taxon>Apocrita</taxon>
        <taxon>Proctotrupomorpha</taxon>
        <taxon>Chalcidoidea</taxon>
        <taxon>Pteromalidae</taxon>
        <taxon>Pteromalinae</taxon>
        <taxon>Nasonia</taxon>
    </lineage>
</organism>
<evidence type="ECO:0000313" key="1">
    <source>
        <dbReference type="EnsemblMetazoa" id="XP_031783980"/>
    </source>
</evidence>
<dbReference type="GO" id="GO:0005634">
    <property type="term" value="C:nucleus"/>
    <property type="evidence" value="ECO:0007669"/>
    <property type="project" value="TreeGrafter"/>
</dbReference>
<sequence length="185" mass="21517">MAICDTSARDQALIRTLLSISEQSSGPKHPEYIAYNDRLYTLILWLEGLSQKPEILAEMGLCYNYYENQVYCFYCDCKMSRLQHGEDLWIIHAILAPYYNYLRTRKGEEFIEKVYTSVNFNRKPPPKSLHCHDQYSSSDKSDIVVMKPLDCKICFRKEGKILFLPCSHLIDCAECAIKLEECCIC</sequence>
<dbReference type="InterPro" id="IPR013083">
    <property type="entry name" value="Znf_RING/FYVE/PHD"/>
</dbReference>
<keyword evidence="2" id="KW-1185">Reference proteome</keyword>
<reference evidence="1" key="1">
    <citation type="submission" date="2021-01" db="UniProtKB">
        <authorList>
            <consortium name="EnsemblMetazoa"/>
        </authorList>
    </citation>
    <scope>IDENTIFICATION</scope>
</reference>
<protein>
    <submittedName>
        <fullName evidence="1">Uncharacterized protein</fullName>
    </submittedName>
</protein>
<dbReference type="SMR" id="A0A7M7T969"/>
<dbReference type="GeneID" id="116417045"/>
<dbReference type="PANTHER" id="PTHR10044">
    <property type="entry name" value="INHIBITOR OF APOPTOSIS"/>
    <property type="match status" value="1"/>
</dbReference>
<dbReference type="Gene3D" id="1.10.1170.10">
    <property type="entry name" value="Inhibitor Of Apoptosis Protein (2mihbC-IAP-1), Chain A"/>
    <property type="match status" value="1"/>
</dbReference>
<name>A0A7M7T969_NASVI</name>
<dbReference type="Pfam" id="PF00653">
    <property type="entry name" value="BIR"/>
    <property type="match status" value="1"/>
</dbReference>
<dbReference type="InterPro" id="IPR001370">
    <property type="entry name" value="BIR_rpt"/>
</dbReference>
<dbReference type="Proteomes" id="UP000002358">
    <property type="component" value="Unassembled WGS sequence"/>
</dbReference>
<dbReference type="OrthoDB" id="5855668at2759"/>
<dbReference type="PROSITE" id="PS50143">
    <property type="entry name" value="BIR_REPEAT_2"/>
    <property type="match status" value="1"/>
</dbReference>